<dbReference type="PATRIC" id="fig|449447.4.peg.3416"/>
<evidence type="ECO:0000313" key="1">
    <source>
        <dbReference type="EMBL" id="BAG03597.1"/>
    </source>
</evidence>
<dbReference type="HOGENOM" id="CLU_2233420_0_0_3"/>
<dbReference type="STRING" id="449447.MAE_37750"/>
<keyword evidence="1" id="KW-0808">Transferase</keyword>
<sequence length="105" mass="12036">MPHIFLFLEIFSQEGGIQSYIKDVLQAYLTLPDCEAAEVFLLRDAPDCPNPFKNQGITFHYLKNNSATLGRIQLALKFLVSLLRKRPQRVFCGHINLAPLFVTHY</sequence>
<proteinExistence type="predicted"/>
<dbReference type="eggNOG" id="COG0438">
    <property type="taxonomic scope" value="Bacteria"/>
</dbReference>
<organism evidence="1 2">
    <name type="scientific">Microcystis aeruginosa (strain NIES-843 / IAM M-2473)</name>
    <dbReference type="NCBI Taxonomy" id="449447"/>
    <lineage>
        <taxon>Bacteria</taxon>
        <taxon>Bacillati</taxon>
        <taxon>Cyanobacteriota</taxon>
        <taxon>Cyanophyceae</taxon>
        <taxon>Oscillatoriophycideae</taxon>
        <taxon>Chroococcales</taxon>
        <taxon>Microcystaceae</taxon>
        <taxon>Microcystis</taxon>
    </lineage>
</organism>
<gene>
    <name evidence="1" type="ordered locus">MAE_37750</name>
</gene>
<evidence type="ECO:0000313" key="2">
    <source>
        <dbReference type="Proteomes" id="UP000001510"/>
    </source>
</evidence>
<dbReference type="KEGG" id="mar:MAE_37750"/>
<keyword evidence="2" id="KW-1185">Reference proteome</keyword>
<dbReference type="AlphaFoldDB" id="B0JPM3"/>
<dbReference type="EnsemblBacteria" id="BAG03597">
    <property type="protein sequence ID" value="BAG03597"/>
    <property type="gene ID" value="MAE_37750"/>
</dbReference>
<name>B0JPM3_MICAN</name>
<dbReference type="Proteomes" id="UP000001510">
    <property type="component" value="Chromosome"/>
</dbReference>
<accession>B0JPM3</accession>
<protein>
    <submittedName>
        <fullName evidence="1">Probable glycosyl transferase</fullName>
    </submittedName>
</protein>
<dbReference type="GO" id="GO:0016740">
    <property type="term" value="F:transferase activity"/>
    <property type="evidence" value="ECO:0007669"/>
    <property type="project" value="UniProtKB-KW"/>
</dbReference>
<reference evidence="1 2" key="1">
    <citation type="journal article" date="2007" name="DNA Res.">
        <title>Complete genomic structure of the bloom-forming toxic cyanobacterium Microcystis aeruginosa NIES-843.</title>
        <authorList>
            <person name="Kaneko T."/>
            <person name="Nakajima N."/>
            <person name="Okamoto S."/>
            <person name="Suzuki I."/>
            <person name="Tanabe Y."/>
            <person name="Tamaoki M."/>
            <person name="Nakamura Y."/>
            <person name="Kasai F."/>
            <person name="Watanabe A."/>
            <person name="Kawashima K."/>
            <person name="Kishida Y."/>
            <person name="Ono A."/>
            <person name="Shimizu Y."/>
            <person name="Takahashi C."/>
            <person name="Minami C."/>
            <person name="Fujishiro T."/>
            <person name="Kohara M."/>
            <person name="Katoh M."/>
            <person name="Nakazaki N."/>
            <person name="Nakayama S."/>
            <person name="Yamada M."/>
            <person name="Tabata S."/>
            <person name="Watanabe M.M."/>
        </authorList>
    </citation>
    <scope>NUCLEOTIDE SEQUENCE [LARGE SCALE GENOMIC DNA]</scope>
    <source>
        <strain evidence="2">NIES-843 / IAM M-247</strain>
    </source>
</reference>
<dbReference type="PaxDb" id="449447-MAE_37750"/>
<dbReference type="EMBL" id="AP009552">
    <property type="protein sequence ID" value="BAG03597.1"/>
    <property type="molecule type" value="Genomic_DNA"/>
</dbReference>